<name>A0ABQ3L0M6_9ALTE</name>
<keyword evidence="2" id="KW-1185">Reference proteome</keyword>
<proteinExistence type="predicted"/>
<comment type="caution">
    <text evidence="1">The sequence shown here is derived from an EMBL/GenBank/DDBJ whole genome shotgun (WGS) entry which is preliminary data.</text>
</comment>
<dbReference type="RefSeq" id="WP_189433623.1">
    <property type="nucleotide sequence ID" value="NZ_BNAO01000008.1"/>
</dbReference>
<dbReference type="EMBL" id="BNAO01000008">
    <property type="protein sequence ID" value="GHG74265.1"/>
    <property type="molecule type" value="Genomic_DNA"/>
</dbReference>
<protein>
    <submittedName>
        <fullName evidence="1">Uncharacterized protein</fullName>
    </submittedName>
</protein>
<evidence type="ECO:0000313" key="1">
    <source>
        <dbReference type="EMBL" id="GHG74265.1"/>
    </source>
</evidence>
<evidence type="ECO:0000313" key="2">
    <source>
        <dbReference type="Proteomes" id="UP000659697"/>
    </source>
</evidence>
<reference evidence="2" key="1">
    <citation type="journal article" date="2019" name="Int. J. Syst. Evol. Microbiol.">
        <title>The Global Catalogue of Microorganisms (GCM) 10K type strain sequencing project: providing services to taxonomists for standard genome sequencing and annotation.</title>
        <authorList>
            <consortium name="The Broad Institute Genomics Platform"/>
            <consortium name="The Broad Institute Genome Sequencing Center for Infectious Disease"/>
            <person name="Wu L."/>
            <person name="Ma J."/>
        </authorList>
    </citation>
    <scope>NUCLEOTIDE SEQUENCE [LARGE SCALE GENOMIC DNA]</scope>
    <source>
        <strain evidence="2">CGMCC 1.7003</strain>
    </source>
</reference>
<gene>
    <name evidence="1" type="ORF">GCM10010919_27620</name>
</gene>
<dbReference type="Proteomes" id="UP000659697">
    <property type="component" value="Unassembled WGS sequence"/>
</dbReference>
<accession>A0ABQ3L0M6</accession>
<organism evidence="1 2">
    <name type="scientific">Alishewanella longhuensis</name>
    <dbReference type="NCBI Taxonomy" id="1091037"/>
    <lineage>
        <taxon>Bacteria</taxon>
        <taxon>Pseudomonadati</taxon>
        <taxon>Pseudomonadota</taxon>
        <taxon>Gammaproteobacteria</taxon>
        <taxon>Alteromonadales</taxon>
        <taxon>Alteromonadaceae</taxon>
        <taxon>Alishewanella</taxon>
    </lineage>
</organism>
<sequence>MNIPLMKLDNQTLLDLSDYSHSLEMENLSIHLYLEYKGARTGVIEGDDPFEEPLSGISPKGFALLMLASLNMCFRPAAGHPNREVMLAVPVSFGTFHVYSMLPGCWTKPTSGSRYLGFTMIFNQHHRALASIIQAEYPDILVLPEPECEQLVLASYFTIDEEVYLADICDEVYGLIQQFSEIDKRLSALS</sequence>